<evidence type="ECO:0000313" key="3">
    <source>
        <dbReference type="Proteomes" id="UP000549911"/>
    </source>
</evidence>
<reference evidence="2 3" key="1">
    <citation type="submission" date="2020-07" db="EMBL/GenBank/DDBJ databases">
        <authorList>
            <person name="Partida-Martinez L."/>
            <person name="Huntemann M."/>
            <person name="Clum A."/>
            <person name="Wang J."/>
            <person name="Palaniappan K."/>
            <person name="Ritter S."/>
            <person name="Chen I.-M."/>
            <person name="Stamatis D."/>
            <person name="Reddy T."/>
            <person name="O'Malley R."/>
            <person name="Daum C."/>
            <person name="Shapiro N."/>
            <person name="Ivanova N."/>
            <person name="Kyrpides N."/>
            <person name="Woyke T."/>
        </authorList>
    </citation>
    <scope>NUCLEOTIDE SEQUENCE [LARGE SCALE GENOMIC DNA]</scope>
    <source>
        <strain evidence="2 3">AT2.17</strain>
    </source>
</reference>
<evidence type="ECO:0000259" key="1">
    <source>
        <dbReference type="Pfam" id="PF12728"/>
    </source>
</evidence>
<dbReference type="Proteomes" id="UP000549911">
    <property type="component" value="Unassembled WGS sequence"/>
</dbReference>
<accession>A0A7Y9KQT7</accession>
<keyword evidence="3" id="KW-1185">Reference proteome</keyword>
<comment type="caution">
    <text evidence="2">The sequence shown here is derived from an EMBL/GenBank/DDBJ whole genome shotgun (WGS) entry which is preliminary data.</text>
</comment>
<sequence length="74" mass="8087">MVSPRLPRYISLSDAAQVLAVSEKTIRRFIASGELPGYTLGKRGPGSGRPIRVRLEDVEALLRRIPTAGDDRPS</sequence>
<dbReference type="InterPro" id="IPR041657">
    <property type="entry name" value="HTH_17"/>
</dbReference>
<feature type="domain" description="Helix-turn-helix" evidence="1">
    <location>
        <begin position="9"/>
        <end position="64"/>
    </location>
</feature>
<dbReference type="GO" id="GO:0003677">
    <property type="term" value="F:DNA binding"/>
    <property type="evidence" value="ECO:0007669"/>
    <property type="project" value="InterPro"/>
</dbReference>
<proteinExistence type="predicted"/>
<dbReference type="NCBIfam" id="TIGR01764">
    <property type="entry name" value="excise"/>
    <property type="match status" value="1"/>
</dbReference>
<organism evidence="2 3">
    <name type="scientific">Nocardioides cavernae</name>
    <dbReference type="NCBI Taxonomy" id="1921566"/>
    <lineage>
        <taxon>Bacteria</taxon>
        <taxon>Bacillati</taxon>
        <taxon>Actinomycetota</taxon>
        <taxon>Actinomycetes</taxon>
        <taxon>Propionibacteriales</taxon>
        <taxon>Nocardioidaceae</taxon>
        <taxon>Nocardioides</taxon>
    </lineage>
</organism>
<evidence type="ECO:0000313" key="2">
    <source>
        <dbReference type="EMBL" id="NYE38006.1"/>
    </source>
</evidence>
<protein>
    <submittedName>
        <fullName evidence="2">Excisionase family DNA binding protein</fullName>
    </submittedName>
</protein>
<dbReference type="SUPFAM" id="SSF46955">
    <property type="entry name" value="Putative DNA-binding domain"/>
    <property type="match status" value="1"/>
</dbReference>
<reference evidence="2 3" key="2">
    <citation type="submission" date="2020-08" db="EMBL/GenBank/DDBJ databases">
        <title>The Agave Microbiome: Exploring the role of microbial communities in plant adaptations to desert environments.</title>
        <authorList>
            <person name="Partida-Martinez L.P."/>
        </authorList>
    </citation>
    <scope>NUCLEOTIDE SEQUENCE [LARGE SCALE GENOMIC DNA]</scope>
    <source>
        <strain evidence="2 3">AT2.17</strain>
    </source>
</reference>
<dbReference type="InterPro" id="IPR010093">
    <property type="entry name" value="SinI_DNA-bd"/>
</dbReference>
<dbReference type="AlphaFoldDB" id="A0A7Y9KQT7"/>
<dbReference type="Pfam" id="PF12728">
    <property type="entry name" value="HTH_17"/>
    <property type="match status" value="1"/>
</dbReference>
<dbReference type="InterPro" id="IPR009061">
    <property type="entry name" value="DNA-bd_dom_put_sf"/>
</dbReference>
<dbReference type="RefSeq" id="WP_374757303.1">
    <property type="nucleotide sequence ID" value="NZ_JACCBW010000003.1"/>
</dbReference>
<dbReference type="EMBL" id="JACCBW010000003">
    <property type="protein sequence ID" value="NYE38006.1"/>
    <property type="molecule type" value="Genomic_DNA"/>
</dbReference>
<gene>
    <name evidence="2" type="ORF">F4692_003151</name>
</gene>
<name>A0A7Y9KQT7_9ACTN</name>